<evidence type="ECO:0000256" key="8">
    <source>
        <dbReference type="ARBA" id="ARBA00022824"/>
    </source>
</evidence>
<comment type="similarity">
    <text evidence="13">Belongs to the glycosyltransferase ALG3 family.</text>
</comment>
<dbReference type="EMBL" id="ML004468">
    <property type="protein sequence ID" value="RKP30019.1"/>
    <property type="molecule type" value="Genomic_DNA"/>
</dbReference>
<evidence type="ECO:0000256" key="5">
    <source>
        <dbReference type="ARBA" id="ARBA00022676"/>
    </source>
</evidence>
<dbReference type="InterPro" id="IPR007873">
    <property type="entry name" value="Glycosyltransferase_ALG3"/>
</dbReference>
<evidence type="ECO:0000256" key="3">
    <source>
        <dbReference type="ARBA" id="ARBA00011964"/>
    </source>
</evidence>
<dbReference type="PANTHER" id="PTHR12646:SF0">
    <property type="entry name" value="DOL-P-MAN:MAN(5)GLCNAC(2)-PP-DOL ALPHA-1,3-MANNOSYLTRANSFERASE"/>
    <property type="match status" value="1"/>
</dbReference>
<comment type="subcellular location">
    <subcellularLocation>
        <location evidence="1 14">Endoplasmic reticulum membrane</location>
        <topology evidence="1 14">Multi-pass membrane protein</topology>
    </subcellularLocation>
</comment>
<keyword evidence="16" id="KW-1185">Reference proteome</keyword>
<dbReference type="Proteomes" id="UP000268321">
    <property type="component" value="Unassembled WGS sequence"/>
</dbReference>
<evidence type="ECO:0000256" key="1">
    <source>
        <dbReference type="ARBA" id="ARBA00004477"/>
    </source>
</evidence>
<evidence type="ECO:0000256" key="2">
    <source>
        <dbReference type="ARBA" id="ARBA00004922"/>
    </source>
</evidence>
<dbReference type="OrthoDB" id="20028at2759"/>
<dbReference type="PANTHER" id="PTHR12646">
    <property type="entry name" value="NOT56 - RELATED"/>
    <property type="match status" value="1"/>
</dbReference>
<evidence type="ECO:0000256" key="11">
    <source>
        <dbReference type="ARBA" id="ARBA00044743"/>
    </source>
</evidence>
<organism evidence="15 16">
    <name type="scientific">Metschnikowia bicuspidata</name>
    <dbReference type="NCBI Taxonomy" id="27322"/>
    <lineage>
        <taxon>Eukaryota</taxon>
        <taxon>Fungi</taxon>
        <taxon>Dikarya</taxon>
        <taxon>Ascomycota</taxon>
        <taxon>Saccharomycotina</taxon>
        <taxon>Pichiomycetes</taxon>
        <taxon>Metschnikowiaceae</taxon>
        <taxon>Metschnikowia</taxon>
    </lineage>
</organism>
<evidence type="ECO:0000313" key="15">
    <source>
        <dbReference type="EMBL" id="RKP30019.1"/>
    </source>
</evidence>
<evidence type="ECO:0000313" key="16">
    <source>
        <dbReference type="Proteomes" id="UP000268321"/>
    </source>
</evidence>
<evidence type="ECO:0000256" key="6">
    <source>
        <dbReference type="ARBA" id="ARBA00022679"/>
    </source>
</evidence>
<comment type="catalytic activity">
    <reaction evidence="12 14">
        <text>an alpha-D-Man-(1-&gt;2)-alpha-D-Man-(1-&gt;2)-alpha-D-Man-(1-&gt;3)-[alpha-D-Man-(1-&gt;6)]-beta-D-Man-(1-&gt;4)-beta-D-GlcNAc-(1-&gt;4)-alpha-D-GlcNAc-diphospho-di-trans,poly-cis-dolichol + a di-trans,poly-cis-dolichyl beta-D-mannosyl phosphate = an alpha-D-Man-(1-&gt;2)-alpha-D-Man-(1-&gt;2)-alpha-D-Man-(1-&gt;3)-[alpha-D-Man-(1-&gt;3)-alpha-D-Man-(1-&gt;6)]-beta-D-Man-(1-&gt;4)-beta-D-GlcNAc-(1-&gt;4)-alpha-D-GlcNAc-diphospho-di-trans,poly-cis-dolichol + a di-trans,poly-cis-dolichyl phosphate + H(+)</text>
        <dbReference type="Rhea" id="RHEA:29527"/>
        <dbReference type="Rhea" id="RHEA-COMP:19498"/>
        <dbReference type="Rhea" id="RHEA-COMP:19501"/>
        <dbReference type="Rhea" id="RHEA-COMP:19516"/>
        <dbReference type="Rhea" id="RHEA-COMP:19517"/>
        <dbReference type="ChEBI" id="CHEBI:15378"/>
        <dbReference type="ChEBI" id="CHEBI:57683"/>
        <dbReference type="ChEBI" id="CHEBI:58211"/>
        <dbReference type="ChEBI" id="CHEBI:132515"/>
        <dbReference type="ChEBI" id="CHEBI:132516"/>
        <dbReference type="EC" id="2.4.1.258"/>
    </reaction>
    <physiologicalReaction direction="left-to-right" evidence="12 14">
        <dbReference type="Rhea" id="RHEA:29528"/>
    </physiologicalReaction>
</comment>
<evidence type="ECO:0000256" key="12">
    <source>
        <dbReference type="ARBA" id="ARBA00049506"/>
    </source>
</evidence>
<feature type="transmembrane region" description="Helical" evidence="14">
    <location>
        <begin position="306"/>
        <end position="324"/>
    </location>
</feature>
<reference evidence="16" key="1">
    <citation type="journal article" date="2018" name="Nat. Microbiol.">
        <title>Leveraging single-cell genomics to expand the fungal tree of life.</title>
        <authorList>
            <person name="Ahrendt S.R."/>
            <person name="Quandt C.A."/>
            <person name="Ciobanu D."/>
            <person name="Clum A."/>
            <person name="Salamov A."/>
            <person name="Andreopoulos B."/>
            <person name="Cheng J.F."/>
            <person name="Woyke T."/>
            <person name="Pelin A."/>
            <person name="Henrissat B."/>
            <person name="Reynolds N.K."/>
            <person name="Benny G.L."/>
            <person name="Smith M.E."/>
            <person name="James T.Y."/>
            <person name="Grigoriev I.V."/>
        </authorList>
    </citation>
    <scope>NUCLEOTIDE SEQUENCE [LARGE SCALE GENOMIC DNA]</scope>
    <source>
        <strain evidence="16">Baker2002</strain>
    </source>
</reference>
<dbReference type="AlphaFoldDB" id="A0A4V1J2W9"/>
<protein>
    <recommendedName>
        <fullName evidence="4 14">Dol-P-Man:Man(5)GlcNAc(2)-PP-Dol alpha-1,3-mannosyltransferase</fullName>
        <ecNumber evidence="3 14">2.4.1.258</ecNumber>
    </recommendedName>
    <alternativeName>
        <fullName evidence="14">Dol-P-Man-dependent alpha(1-3)-mannosyltransferase</fullName>
    </alternativeName>
</protein>
<gene>
    <name evidence="15" type="ORF">METBISCDRAFT_27741</name>
</gene>
<evidence type="ECO:0000256" key="10">
    <source>
        <dbReference type="ARBA" id="ARBA00023136"/>
    </source>
</evidence>
<keyword evidence="7 14" id="KW-0812">Transmembrane</keyword>
<dbReference type="Pfam" id="PF05208">
    <property type="entry name" value="ALG3"/>
    <property type="match status" value="1"/>
</dbReference>
<keyword evidence="6 14" id="KW-0808">Transferase</keyword>
<evidence type="ECO:0000256" key="7">
    <source>
        <dbReference type="ARBA" id="ARBA00022692"/>
    </source>
</evidence>
<feature type="transmembrane region" description="Helical" evidence="14">
    <location>
        <begin position="216"/>
        <end position="232"/>
    </location>
</feature>
<comment type="pathway">
    <text evidence="2 14">Protein modification; protein glycosylation.</text>
</comment>
<evidence type="ECO:0000256" key="9">
    <source>
        <dbReference type="ARBA" id="ARBA00022989"/>
    </source>
</evidence>
<feature type="transmembrane region" description="Helical" evidence="14">
    <location>
        <begin position="431"/>
        <end position="448"/>
    </location>
</feature>
<dbReference type="GO" id="GO:0005789">
    <property type="term" value="C:endoplasmic reticulum membrane"/>
    <property type="evidence" value="ECO:0007669"/>
    <property type="project" value="UniProtKB-SubCell"/>
</dbReference>
<feature type="transmembrane region" description="Helical" evidence="14">
    <location>
        <begin position="34"/>
        <end position="55"/>
    </location>
</feature>
<feature type="transmembrane region" description="Helical" evidence="14">
    <location>
        <begin position="390"/>
        <end position="411"/>
    </location>
</feature>
<keyword evidence="10 14" id="KW-0472">Membrane</keyword>
<feature type="transmembrane region" description="Helical" evidence="14">
    <location>
        <begin position="239"/>
        <end position="263"/>
    </location>
</feature>
<keyword evidence="8 14" id="KW-0256">Endoplasmic reticulum</keyword>
<keyword evidence="9 14" id="KW-1133">Transmembrane helix</keyword>
<feature type="transmembrane region" description="Helical" evidence="14">
    <location>
        <begin position="121"/>
        <end position="140"/>
    </location>
</feature>
<sequence>MEPEKQQRQLPLLTVKNVLRDVYDGVFALANDPAAIRFAGLLSVFLSSIACKLIIRHVSYTEIDFSTYMQQIEMVNDSALDYAIIGGDTGPIVYPAGFVQVYQALHWLTDGGQNLGIAQLAFGYLFSFTVLLTAIAYAASSCPPWTVYLLLGSKRLYSIYVLRLFNDCFATVGIVAMVMLLQLVANLSAAMSASTKFLLCAAAADLYSLALSVKMNVLLFLPAFVFVVYILLDEQLHKLLAVLLVIPLIQVLVGWRFLLPFFWDDEACRLRRNYLTNAFDFSRQFLYKWTVNWRFVPEEVFLSSRFATLLLMGHVTVLLFFFVTRFASRRVIGKSFAALVKDAVALPLAKTIAPQNTIARPGSGPRLILLIFAVTNLIGVLFARSLHYQFLAWYCWLLPFLLHAAGCNVFVGVPLFLAHEWCWNVYPSTNTSSMVLVVLLSVILLGVWNNKRIWSTDKTEPLIQVEVETQ</sequence>
<evidence type="ECO:0000256" key="4">
    <source>
        <dbReference type="ARBA" id="ARBA00015561"/>
    </source>
</evidence>
<proteinExistence type="inferred from homology"/>
<name>A0A4V1J2W9_9ASCO</name>
<dbReference type="UniPathway" id="UPA00378"/>
<feature type="transmembrane region" description="Helical" evidence="14">
    <location>
        <begin position="365"/>
        <end position="383"/>
    </location>
</feature>
<keyword evidence="5 14" id="KW-0328">Glycosyltransferase</keyword>
<feature type="transmembrane region" description="Helical" evidence="14">
    <location>
        <begin position="160"/>
        <end position="181"/>
    </location>
</feature>
<comment type="function">
    <text evidence="11 14">Dol-P-Man:Man(5)GlcNAc(2)-PP-Dol alpha-1,3-mannosyltransferase that operates in the biosynthetic pathway of dolichol-linked oligosaccharides, the glycan precursors employed in protein asparagine (N)-glycosylation. The assembly of dolichol-linked oligosaccharides begins on the cytosolic side of the endoplasmic reticulum membrane and finishes in its lumen. The sequential addition of sugars to dolichol pyrophosphate produces dolichol-linked oligosaccharides containing fourteen sugars, including two GlcNAcs, nine mannoses and three glucoses. Once assembled, the oligosaccharide is transferred from the lipid to nascent proteins by oligosaccharyltransferases. In the lumen of the endoplasmic reticulum, adds the first dolichyl beta-D-mannosyl phosphate derived mannose in an alpha-1,3 linkage to Man(5)GlcNAc(2)-PP-dolichol to produce Man(6)GlcNAc(2)-PP-dolichol.</text>
</comment>
<evidence type="ECO:0000256" key="13">
    <source>
        <dbReference type="ARBA" id="ARBA00093457"/>
    </source>
</evidence>
<accession>A0A4V1J2W9</accession>
<evidence type="ECO:0000256" key="14">
    <source>
        <dbReference type="RuleBase" id="RU364047"/>
    </source>
</evidence>
<dbReference type="GO" id="GO:0052925">
    <property type="term" value="F:dol-P-Man:Man(5)GlcNAc(2)-PP-Dol alpha-1,3-mannosyltransferase activity"/>
    <property type="evidence" value="ECO:0007669"/>
    <property type="project" value="UniProtKB-EC"/>
</dbReference>
<dbReference type="EC" id="2.4.1.258" evidence="3 14"/>